<reference evidence="4" key="1">
    <citation type="submission" date="2021-03" db="EMBL/GenBank/DDBJ databases">
        <authorList>
            <person name="Tagirdzhanova G."/>
        </authorList>
    </citation>
    <scope>NUCLEOTIDE SEQUENCE</scope>
</reference>
<dbReference type="Pfam" id="PF11815">
    <property type="entry name" value="DUF3336"/>
    <property type="match status" value="1"/>
</dbReference>
<evidence type="ECO:0000313" key="4">
    <source>
        <dbReference type="EMBL" id="CAF9941142.1"/>
    </source>
</evidence>
<feature type="region of interest" description="Disordered" evidence="1">
    <location>
        <begin position="433"/>
        <end position="462"/>
    </location>
</feature>
<feature type="compositionally biased region" description="Basic and acidic residues" evidence="1">
    <location>
        <begin position="452"/>
        <end position="462"/>
    </location>
</feature>
<protein>
    <recommendedName>
        <fullName evidence="3">Triacylglycerol lipase N-terminal domain-containing protein</fullName>
    </recommendedName>
</protein>
<proteinExistence type="predicted"/>
<organism evidence="4 5">
    <name type="scientific">Imshaugia aleurites</name>
    <dbReference type="NCBI Taxonomy" id="172621"/>
    <lineage>
        <taxon>Eukaryota</taxon>
        <taxon>Fungi</taxon>
        <taxon>Dikarya</taxon>
        <taxon>Ascomycota</taxon>
        <taxon>Pezizomycotina</taxon>
        <taxon>Lecanoromycetes</taxon>
        <taxon>OSLEUM clade</taxon>
        <taxon>Lecanoromycetidae</taxon>
        <taxon>Lecanorales</taxon>
        <taxon>Lecanorineae</taxon>
        <taxon>Parmeliaceae</taxon>
        <taxon>Imshaugia</taxon>
    </lineage>
</organism>
<feature type="region of interest" description="Disordered" evidence="1">
    <location>
        <begin position="475"/>
        <end position="501"/>
    </location>
</feature>
<keyword evidence="2" id="KW-0812">Transmembrane</keyword>
<dbReference type="PANTHER" id="PTHR14226:SF66">
    <property type="entry name" value="TRIACYLGLYCEROL LIPASE PTL2"/>
    <property type="match status" value="1"/>
</dbReference>
<evidence type="ECO:0000313" key="5">
    <source>
        <dbReference type="Proteomes" id="UP000664534"/>
    </source>
</evidence>
<dbReference type="PANTHER" id="PTHR14226">
    <property type="entry name" value="NEUROPATHY TARGET ESTERASE/SWISS CHEESE D.MELANOGASTER"/>
    <property type="match status" value="1"/>
</dbReference>
<dbReference type="EMBL" id="CAJPDT010000142">
    <property type="protein sequence ID" value="CAF9941142.1"/>
    <property type="molecule type" value="Genomic_DNA"/>
</dbReference>
<name>A0A8H3J5P1_9LECA</name>
<dbReference type="SUPFAM" id="SSF52151">
    <property type="entry name" value="FabD/lysophospholipase-like"/>
    <property type="match status" value="1"/>
</dbReference>
<dbReference type="InterPro" id="IPR021771">
    <property type="entry name" value="Triacylglycerol_lipase_N"/>
</dbReference>
<keyword evidence="2" id="KW-1133">Transmembrane helix</keyword>
<dbReference type="Proteomes" id="UP000664534">
    <property type="component" value="Unassembled WGS sequence"/>
</dbReference>
<dbReference type="GO" id="GO:0006629">
    <property type="term" value="P:lipid metabolic process"/>
    <property type="evidence" value="ECO:0007669"/>
    <property type="project" value="InterPro"/>
</dbReference>
<evidence type="ECO:0000259" key="3">
    <source>
        <dbReference type="Pfam" id="PF11815"/>
    </source>
</evidence>
<keyword evidence="2" id="KW-0472">Membrane</keyword>
<dbReference type="OrthoDB" id="15478at2759"/>
<keyword evidence="5" id="KW-1185">Reference proteome</keyword>
<dbReference type="AlphaFoldDB" id="A0A8H3J5P1"/>
<feature type="transmembrane region" description="Helical" evidence="2">
    <location>
        <begin position="81"/>
        <end position="107"/>
    </location>
</feature>
<gene>
    <name evidence="4" type="ORF">IMSHALPRED_002444</name>
</gene>
<evidence type="ECO:0000256" key="2">
    <source>
        <dbReference type="SAM" id="Phobius"/>
    </source>
</evidence>
<comment type="caution">
    <text evidence="4">The sequence shown here is derived from an EMBL/GenBank/DDBJ whole genome shotgun (WGS) entry which is preliminary data.</text>
</comment>
<accession>A0A8H3J5P1</accession>
<feature type="compositionally biased region" description="Acidic residues" evidence="1">
    <location>
        <begin position="477"/>
        <end position="494"/>
    </location>
</feature>
<dbReference type="InterPro" id="IPR050301">
    <property type="entry name" value="NTE"/>
</dbReference>
<dbReference type="InterPro" id="IPR016035">
    <property type="entry name" value="Acyl_Trfase/lysoPLipase"/>
</dbReference>
<feature type="domain" description="Triacylglycerol lipase N-terminal" evidence="3">
    <location>
        <begin position="119"/>
        <end position="227"/>
    </location>
</feature>
<evidence type="ECO:0000256" key="1">
    <source>
        <dbReference type="SAM" id="MobiDB-lite"/>
    </source>
</evidence>
<sequence length="501" mass="57434">MPEPTIYGFPRTSFDPSTLPDFDTEFIDKSDIDEFAKALNAPSSPVVALNDWRPVHQRVKQKRTKPRKKARRTTDETREGFVYIILKWPLLLVVSSWILFLACSYLITRLYIYGYERVVTWSGHRQRLRRSLRSKTNYRDWRSAAQELDNHLGGERWKQTDDYAYYDHTTVTKVKEQLETGRALARSQEHVKSKSSGEAVNKLRSLVEACVKNNFVGVENPRLYTSAAVPGILNPVVLMMKKPNGTLTPYSFGHKWKDGSLRTDIPLKALNLHFGVNFSIVSQVNPHINLFFFSSRGAVGRPVTHRRGRGWRGGYLGSAVETYLKLELQKFIKISKHLELLPRPLGQDWSGIWLQQFSGTITIWPRSRLSDFWRILSDPTPERLARMLLIGQQSTFPKLLFIENRMKIERLIEEGLLLGGSGKADMEGMATRDRGTAIRTSAEPTTEDEDERPLLEKEDRRAGVIQELKRQGSVFYDDSEIDGEDTSISEDETAVEGRKRT</sequence>
<dbReference type="GO" id="GO:0004806">
    <property type="term" value="F:triacylglycerol lipase activity"/>
    <property type="evidence" value="ECO:0007669"/>
    <property type="project" value="InterPro"/>
</dbReference>